<feature type="region of interest" description="Disordered" evidence="1">
    <location>
        <begin position="39"/>
        <end position="58"/>
    </location>
</feature>
<dbReference type="OrthoDB" id="8604580at2"/>
<dbReference type="RefSeq" id="WP_032137967.1">
    <property type="nucleotide sequence ID" value="NZ_CCNJ01000071.1"/>
</dbReference>
<keyword evidence="2" id="KW-1133">Transmembrane helix</keyword>
<evidence type="ECO:0000313" key="3">
    <source>
        <dbReference type="EMBL" id="SMQ12806.1"/>
    </source>
</evidence>
<name>A0A238HI38_9NEIS</name>
<evidence type="ECO:0000313" key="4">
    <source>
        <dbReference type="EMBL" id="SNB76001.1"/>
    </source>
</evidence>
<feature type="transmembrane region" description="Helical" evidence="2">
    <location>
        <begin position="6"/>
        <end position="26"/>
    </location>
</feature>
<organism evidence="3">
    <name type="scientific">Kingella negevensis</name>
    <dbReference type="NCBI Taxonomy" id="1522312"/>
    <lineage>
        <taxon>Bacteria</taxon>
        <taxon>Pseudomonadati</taxon>
        <taxon>Pseudomonadota</taxon>
        <taxon>Betaproteobacteria</taxon>
        <taxon>Neisseriales</taxon>
        <taxon>Neisseriaceae</taxon>
        <taxon>Kingella</taxon>
    </lineage>
</organism>
<proteinExistence type="predicted"/>
<dbReference type="STRING" id="1522312.GCA_900177895_00670"/>
<evidence type="ECO:0000313" key="5">
    <source>
        <dbReference type="Proteomes" id="UP000215450"/>
    </source>
</evidence>
<keyword evidence="2" id="KW-0812">Transmembrane</keyword>
<keyword evidence="2" id="KW-0472">Membrane</keyword>
<evidence type="ECO:0000256" key="1">
    <source>
        <dbReference type="SAM" id="MobiDB-lite"/>
    </source>
</evidence>
<dbReference type="GeneID" id="83627031"/>
<dbReference type="Proteomes" id="UP000215450">
    <property type="component" value="Unassembled WGS sequence"/>
</dbReference>
<keyword evidence="5" id="KW-1185">Reference proteome</keyword>
<dbReference type="InterPro" id="IPR008621">
    <property type="entry name" value="Cbb3-typ_cyt_oxidase_comp"/>
</dbReference>
<dbReference type="EMBL" id="FXUV01000032">
    <property type="protein sequence ID" value="SMQ12806.1"/>
    <property type="molecule type" value="Genomic_DNA"/>
</dbReference>
<dbReference type="Pfam" id="PF05545">
    <property type="entry name" value="FixQ"/>
    <property type="match status" value="1"/>
</dbReference>
<gene>
    <name evidence="3" type="ORF">KEBURONENSIS_01623</name>
    <name evidence="4" type="ORF">KEBURONENSIS_01632</name>
</gene>
<evidence type="ECO:0000256" key="2">
    <source>
        <dbReference type="SAM" id="Phobius"/>
    </source>
</evidence>
<reference evidence="4 5" key="2">
    <citation type="submission" date="2017-06" db="EMBL/GenBank/DDBJ databases">
        <authorList>
            <person name="Kim H.J."/>
            <person name="Triplett B.A."/>
        </authorList>
    </citation>
    <scope>NUCLEOTIDE SEQUENCE [LARGE SCALE GENOMIC DNA]</scope>
    <source>
        <strain evidence="4">Kingella_eburonensis</strain>
    </source>
</reference>
<dbReference type="AlphaFoldDB" id="A0A238HI38"/>
<sequence length="58" mass="6410">MDLTWASSLFTVGVFISFVLVLFIVFSRKNKANYQDAANSIMQDDDTPNAQANHDNGA</sequence>
<dbReference type="EMBL" id="FXUV02000037">
    <property type="protein sequence ID" value="SNB76001.1"/>
    <property type="molecule type" value="Genomic_DNA"/>
</dbReference>
<accession>A0A238HI38</accession>
<reference evidence="3" key="1">
    <citation type="submission" date="2017-05" db="EMBL/GenBank/DDBJ databases">
        <authorList>
            <person name="Song R."/>
            <person name="Chenine A.L."/>
            <person name="Ruprecht R.M."/>
        </authorList>
    </citation>
    <scope>NUCLEOTIDE SEQUENCE</scope>
    <source>
        <strain evidence="3">Kingella_eburonensis</strain>
    </source>
</reference>
<protein>
    <submittedName>
        <fullName evidence="3">Cbb3-type cytochrome oxidase component FixQ</fullName>
    </submittedName>
</protein>